<feature type="non-terminal residue" evidence="1">
    <location>
        <position position="61"/>
    </location>
</feature>
<evidence type="ECO:0000313" key="2">
    <source>
        <dbReference type="Proteomes" id="UP000479000"/>
    </source>
</evidence>
<reference evidence="1 2" key="1">
    <citation type="submission" date="2020-02" db="EMBL/GenBank/DDBJ databases">
        <authorList>
            <person name="Ferguson B K."/>
        </authorList>
    </citation>
    <scope>NUCLEOTIDE SEQUENCE [LARGE SCALE GENOMIC DNA]</scope>
</reference>
<dbReference type="AlphaFoldDB" id="A0A6H5GVA9"/>
<dbReference type="Proteomes" id="UP000479000">
    <property type="component" value="Unassembled WGS sequence"/>
</dbReference>
<keyword evidence="2" id="KW-1185">Reference proteome</keyword>
<sequence length="61" mass="6624">MKNDGFMCRFADRSARSMGARLPGVTASASQKHVNNSALLVVVNDTRQSRTIPNGSRNVTM</sequence>
<accession>A0A6H5GVA9</accession>
<organism evidence="1 2">
    <name type="scientific">Nesidiocoris tenuis</name>
    <dbReference type="NCBI Taxonomy" id="355587"/>
    <lineage>
        <taxon>Eukaryota</taxon>
        <taxon>Metazoa</taxon>
        <taxon>Ecdysozoa</taxon>
        <taxon>Arthropoda</taxon>
        <taxon>Hexapoda</taxon>
        <taxon>Insecta</taxon>
        <taxon>Pterygota</taxon>
        <taxon>Neoptera</taxon>
        <taxon>Paraneoptera</taxon>
        <taxon>Hemiptera</taxon>
        <taxon>Heteroptera</taxon>
        <taxon>Panheteroptera</taxon>
        <taxon>Cimicomorpha</taxon>
        <taxon>Miridae</taxon>
        <taxon>Dicyphina</taxon>
        <taxon>Nesidiocoris</taxon>
    </lineage>
</organism>
<name>A0A6H5GVA9_9HEMI</name>
<proteinExistence type="predicted"/>
<evidence type="ECO:0000313" key="1">
    <source>
        <dbReference type="EMBL" id="CAB0008395.1"/>
    </source>
</evidence>
<dbReference type="EMBL" id="CADCXU010020450">
    <property type="protein sequence ID" value="CAB0008395.1"/>
    <property type="molecule type" value="Genomic_DNA"/>
</dbReference>
<gene>
    <name evidence="1" type="ORF">NTEN_LOCUS13641</name>
</gene>
<protein>
    <submittedName>
        <fullName evidence="1">Uncharacterized protein</fullName>
    </submittedName>
</protein>